<dbReference type="Pfam" id="PF12833">
    <property type="entry name" value="HTH_18"/>
    <property type="match status" value="1"/>
</dbReference>
<dbReference type="PROSITE" id="PS00041">
    <property type="entry name" value="HTH_ARAC_FAMILY_1"/>
    <property type="match status" value="1"/>
</dbReference>
<dbReference type="InterPro" id="IPR018062">
    <property type="entry name" value="HTH_AraC-typ_CS"/>
</dbReference>
<evidence type="ECO:0000256" key="3">
    <source>
        <dbReference type="ARBA" id="ARBA00023163"/>
    </source>
</evidence>
<gene>
    <name evidence="5" type="ORF">NNX28_02165</name>
</gene>
<dbReference type="PANTHER" id="PTHR46796">
    <property type="entry name" value="HTH-TYPE TRANSCRIPTIONAL ACTIVATOR RHAS-RELATED"/>
    <property type="match status" value="1"/>
</dbReference>
<evidence type="ECO:0000313" key="5">
    <source>
        <dbReference type="EMBL" id="MCQ1948734.1"/>
    </source>
</evidence>
<name>A0ABT1NPT5_9MICC</name>
<sequence length="310" mass="33753">MVSDRLSEVLDFIQVRGVISGSIAVHGRWETEARLDDDVKFFAVVQGSMKLATDGLEEPLLLEAGDVVVLNGRTWLRLHGGSGDAVPARVDPPASGTFVRAGEGEPGTEDIIIGGRVAVNTVGRDLLLQALPSVAHVRSGTEAAPHLHMLIRRLFDEVSRQQIGSGFAVRQYAQLLLLDVLRSFITDAELPQGWLKLIADERLRPALALIHAPGVPPPSLAELANAAAMSRTAFAERFRDVAGTPPRAYLNNWRMLVAQRELRSGDTRIRSLALELGFSSESAFSTAFKRSVGESPLHYRSRVRTLQPAD</sequence>
<dbReference type="InterPro" id="IPR018060">
    <property type="entry name" value="HTH_AraC"/>
</dbReference>
<dbReference type="InterPro" id="IPR050204">
    <property type="entry name" value="AraC_XylS_family_regulators"/>
</dbReference>
<dbReference type="Pfam" id="PF12852">
    <property type="entry name" value="Cupin_6"/>
    <property type="match status" value="1"/>
</dbReference>
<dbReference type="RefSeq" id="WP_255864640.1">
    <property type="nucleotide sequence ID" value="NZ_CP104263.1"/>
</dbReference>
<keyword evidence="2" id="KW-0238">DNA-binding</keyword>
<reference evidence="5 6" key="1">
    <citation type="submission" date="2022-07" db="EMBL/GenBank/DDBJ databases">
        <title>Novel species in genus Arthrobacter.</title>
        <authorList>
            <person name="Liu Y."/>
        </authorList>
    </citation>
    <scope>NUCLEOTIDE SEQUENCE [LARGE SCALE GENOMIC DNA]</scope>
    <source>
        <strain evidence="6">zg-Y859</strain>
    </source>
</reference>
<dbReference type="PROSITE" id="PS01124">
    <property type="entry name" value="HTH_ARAC_FAMILY_2"/>
    <property type="match status" value="1"/>
</dbReference>
<keyword evidence="1" id="KW-0805">Transcription regulation</keyword>
<evidence type="ECO:0000259" key="4">
    <source>
        <dbReference type="PROSITE" id="PS01124"/>
    </source>
</evidence>
<dbReference type="PANTHER" id="PTHR46796:SF7">
    <property type="entry name" value="ARAC FAMILY TRANSCRIPTIONAL REGULATOR"/>
    <property type="match status" value="1"/>
</dbReference>
<dbReference type="InterPro" id="IPR032783">
    <property type="entry name" value="AraC_lig"/>
</dbReference>
<protein>
    <submittedName>
        <fullName evidence="5">AraC family transcriptional regulator</fullName>
    </submittedName>
</protein>
<comment type="caution">
    <text evidence="5">The sequence shown here is derived from an EMBL/GenBank/DDBJ whole genome shotgun (WGS) entry which is preliminary data.</text>
</comment>
<dbReference type="Proteomes" id="UP001206924">
    <property type="component" value="Unassembled WGS sequence"/>
</dbReference>
<organism evidence="5 6">
    <name type="scientific">Arthrobacter jinronghuae</name>
    <dbReference type="NCBI Taxonomy" id="2964609"/>
    <lineage>
        <taxon>Bacteria</taxon>
        <taxon>Bacillati</taxon>
        <taxon>Actinomycetota</taxon>
        <taxon>Actinomycetes</taxon>
        <taxon>Micrococcales</taxon>
        <taxon>Micrococcaceae</taxon>
        <taxon>Arthrobacter</taxon>
    </lineage>
</organism>
<dbReference type="SMART" id="SM00342">
    <property type="entry name" value="HTH_ARAC"/>
    <property type="match status" value="1"/>
</dbReference>
<dbReference type="PRINTS" id="PR00032">
    <property type="entry name" value="HTHARAC"/>
</dbReference>
<accession>A0ABT1NPT5</accession>
<evidence type="ECO:0000256" key="2">
    <source>
        <dbReference type="ARBA" id="ARBA00023125"/>
    </source>
</evidence>
<evidence type="ECO:0000313" key="6">
    <source>
        <dbReference type="Proteomes" id="UP001206924"/>
    </source>
</evidence>
<dbReference type="SUPFAM" id="SSF46689">
    <property type="entry name" value="Homeodomain-like"/>
    <property type="match status" value="2"/>
</dbReference>
<proteinExistence type="predicted"/>
<dbReference type="Gene3D" id="1.10.10.60">
    <property type="entry name" value="Homeodomain-like"/>
    <property type="match status" value="2"/>
</dbReference>
<keyword evidence="3" id="KW-0804">Transcription</keyword>
<dbReference type="InterPro" id="IPR009057">
    <property type="entry name" value="Homeodomain-like_sf"/>
</dbReference>
<evidence type="ECO:0000256" key="1">
    <source>
        <dbReference type="ARBA" id="ARBA00023015"/>
    </source>
</evidence>
<dbReference type="InterPro" id="IPR020449">
    <property type="entry name" value="Tscrpt_reg_AraC-type_HTH"/>
</dbReference>
<keyword evidence="6" id="KW-1185">Reference proteome</keyword>
<dbReference type="EMBL" id="JANFLP010000001">
    <property type="protein sequence ID" value="MCQ1948734.1"/>
    <property type="molecule type" value="Genomic_DNA"/>
</dbReference>
<feature type="domain" description="HTH araC/xylS-type" evidence="4">
    <location>
        <begin position="204"/>
        <end position="302"/>
    </location>
</feature>